<dbReference type="EMBL" id="KN822393">
    <property type="protein sequence ID" value="KIM50531.1"/>
    <property type="molecule type" value="Genomic_DNA"/>
</dbReference>
<organism evidence="1 2">
    <name type="scientific">Scleroderma citrinum Foug A</name>
    <dbReference type="NCBI Taxonomy" id="1036808"/>
    <lineage>
        <taxon>Eukaryota</taxon>
        <taxon>Fungi</taxon>
        <taxon>Dikarya</taxon>
        <taxon>Basidiomycota</taxon>
        <taxon>Agaricomycotina</taxon>
        <taxon>Agaricomycetes</taxon>
        <taxon>Agaricomycetidae</taxon>
        <taxon>Boletales</taxon>
        <taxon>Sclerodermatineae</taxon>
        <taxon>Sclerodermataceae</taxon>
        <taxon>Scleroderma</taxon>
    </lineage>
</organism>
<protein>
    <submittedName>
        <fullName evidence="1">Uncharacterized protein</fullName>
    </submittedName>
</protein>
<reference evidence="2" key="2">
    <citation type="submission" date="2015-01" db="EMBL/GenBank/DDBJ databases">
        <title>Evolutionary Origins and Diversification of the Mycorrhizal Mutualists.</title>
        <authorList>
            <consortium name="DOE Joint Genome Institute"/>
            <consortium name="Mycorrhizal Genomics Consortium"/>
            <person name="Kohler A."/>
            <person name="Kuo A."/>
            <person name="Nagy L.G."/>
            <person name="Floudas D."/>
            <person name="Copeland A."/>
            <person name="Barry K.W."/>
            <person name="Cichocki N."/>
            <person name="Veneault-Fourrey C."/>
            <person name="LaButti K."/>
            <person name="Lindquist E.A."/>
            <person name="Lipzen A."/>
            <person name="Lundell T."/>
            <person name="Morin E."/>
            <person name="Murat C."/>
            <person name="Riley R."/>
            <person name="Ohm R."/>
            <person name="Sun H."/>
            <person name="Tunlid A."/>
            <person name="Henrissat B."/>
            <person name="Grigoriev I.V."/>
            <person name="Hibbett D.S."/>
            <person name="Martin F."/>
        </authorList>
    </citation>
    <scope>NUCLEOTIDE SEQUENCE [LARGE SCALE GENOMIC DNA]</scope>
    <source>
        <strain evidence="2">Foug A</strain>
    </source>
</reference>
<keyword evidence="2" id="KW-1185">Reference proteome</keyword>
<gene>
    <name evidence="1" type="ORF">SCLCIDRAFT_145248</name>
</gene>
<feature type="non-terminal residue" evidence="1">
    <location>
        <position position="1"/>
    </location>
</feature>
<dbReference type="AlphaFoldDB" id="A0A0C3D332"/>
<proteinExistence type="predicted"/>
<evidence type="ECO:0000313" key="1">
    <source>
        <dbReference type="EMBL" id="KIM50531.1"/>
    </source>
</evidence>
<name>A0A0C3D332_9AGAM</name>
<dbReference type="OrthoDB" id="244495at2759"/>
<evidence type="ECO:0000313" key="2">
    <source>
        <dbReference type="Proteomes" id="UP000053989"/>
    </source>
</evidence>
<dbReference type="HOGENOM" id="CLU_2838314_0_0_1"/>
<accession>A0A0C3D332</accession>
<dbReference type="InParanoid" id="A0A0C3D332"/>
<dbReference type="Proteomes" id="UP000053989">
    <property type="component" value="Unassembled WGS sequence"/>
</dbReference>
<reference evidence="1 2" key="1">
    <citation type="submission" date="2014-04" db="EMBL/GenBank/DDBJ databases">
        <authorList>
            <consortium name="DOE Joint Genome Institute"/>
            <person name="Kuo A."/>
            <person name="Kohler A."/>
            <person name="Nagy L.G."/>
            <person name="Floudas D."/>
            <person name="Copeland A."/>
            <person name="Barry K.W."/>
            <person name="Cichocki N."/>
            <person name="Veneault-Fourrey C."/>
            <person name="LaButti K."/>
            <person name="Lindquist E.A."/>
            <person name="Lipzen A."/>
            <person name="Lundell T."/>
            <person name="Morin E."/>
            <person name="Murat C."/>
            <person name="Sun H."/>
            <person name="Tunlid A."/>
            <person name="Henrissat B."/>
            <person name="Grigoriev I.V."/>
            <person name="Hibbett D.S."/>
            <person name="Martin F."/>
            <person name="Nordberg H.P."/>
            <person name="Cantor M.N."/>
            <person name="Hua S.X."/>
        </authorList>
    </citation>
    <scope>NUCLEOTIDE SEQUENCE [LARGE SCALE GENOMIC DNA]</scope>
    <source>
        <strain evidence="1 2">Foug A</strain>
    </source>
</reference>
<sequence>SIITQGMLQLRENNQMEREMCQYLRRSSNVEGLVYIFLLFSFGESPPTICYYSLEVKCQSSDIEDV</sequence>